<organism evidence="5 6">
    <name type="scientific">Cladosporium halotolerans</name>
    <dbReference type="NCBI Taxonomy" id="1052096"/>
    <lineage>
        <taxon>Eukaryota</taxon>
        <taxon>Fungi</taxon>
        <taxon>Dikarya</taxon>
        <taxon>Ascomycota</taxon>
        <taxon>Pezizomycotina</taxon>
        <taxon>Dothideomycetes</taxon>
        <taxon>Dothideomycetidae</taxon>
        <taxon>Cladosporiales</taxon>
        <taxon>Cladosporiaceae</taxon>
        <taxon>Cladosporium</taxon>
    </lineage>
</organism>
<feature type="domain" description="K Homology" evidence="4">
    <location>
        <begin position="669"/>
        <end position="736"/>
    </location>
</feature>
<feature type="compositionally biased region" description="Low complexity" evidence="3">
    <location>
        <begin position="1051"/>
        <end position="1084"/>
    </location>
</feature>
<dbReference type="GeneID" id="96007084"/>
<keyword evidence="6" id="KW-1185">Reference proteome</keyword>
<dbReference type="AlphaFoldDB" id="A0AB34KKD0"/>
<evidence type="ECO:0000256" key="2">
    <source>
        <dbReference type="PROSITE-ProRule" id="PRU00117"/>
    </source>
</evidence>
<keyword evidence="2" id="KW-0694">RNA-binding</keyword>
<feature type="domain" description="K Homology" evidence="4">
    <location>
        <begin position="582"/>
        <end position="664"/>
    </location>
</feature>
<dbReference type="GO" id="GO:0003729">
    <property type="term" value="F:mRNA binding"/>
    <property type="evidence" value="ECO:0007669"/>
    <property type="project" value="TreeGrafter"/>
</dbReference>
<feature type="compositionally biased region" description="Polar residues" evidence="3">
    <location>
        <begin position="30"/>
        <end position="39"/>
    </location>
</feature>
<dbReference type="CDD" id="cd22453">
    <property type="entry name" value="KH-I_MUG60_like"/>
    <property type="match status" value="1"/>
</dbReference>
<feature type="region of interest" description="Disordered" evidence="3">
    <location>
        <begin position="1027"/>
        <end position="1093"/>
    </location>
</feature>
<dbReference type="PROSITE" id="PS50084">
    <property type="entry name" value="KH_TYPE_1"/>
    <property type="match status" value="1"/>
</dbReference>
<dbReference type="SUPFAM" id="SSF54791">
    <property type="entry name" value="Eukaryotic type KH-domain (KH-domain type I)"/>
    <property type="match status" value="3"/>
</dbReference>
<evidence type="ECO:0000256" key="1">
    <source>
        <dbReference type="ARBA" id="ARBA00022737"/>
    </source>
</evidence>
<dbReference type="Pfam" id="PF24563">
    <property type="entry name" value="KH_Mug60-KHD4"/>
    <property type="match status" value="1"/>
</dbReference>
<dbReference type="GO" id="GO:0005737">
    <property type="term" value="C:cytoplasm"/>
    <property type="evidence" value="ECO:0007669"/>
    <property type="project" value="TreeGrafter"/>
</dbReference>
<proteinExistence type="predicted"/>
<protein>
    <recommendedName>
        <fullName evidence="4">K Homology domain-containing protein</fullName>
    </recommendedName>
</protein>
<dbReference type="Pfam" id="PF00013">
    <property type="entry name" value="KH_1"/>
    <property type="match status" value="3"/>
</dbReference>
<reference evidence="5 6" key="1">
    <citation type="journal article" date="2020" name="Microbiol. Resour. Announc.">
        <title>Draft Genome Sequence of a Cladosporium Species Isolated from the Mesophotic Ascidian Didemnum maculosum.</title>
        <authorList>
            <person name="Gioti A."/>
            <person name="Siaperas R."/>
            <person name="Nikolaivits E."/>
            <person name="Le Goff G."/>
            <person name="Ouazzani J."/>
            <person name="Kotoulas G."/>
            <person name="Topakas E."/>
        </authorList>
    </citation>
    <scope>NUCLEOTIDE SEQUENCE [LARGE SCALE GENOMIC DNA]</scope>
    <source>
        <strain evidence="5 6">TM138-S3</strain>
    </source>
</reference>
<dbReference type="PANTHER" id="PTHR10627:SF76">
    <property type="entry name" value="KH DOMAIN-CONTAINING PROTEIN YLL032C"/>
    <property type="match status" value="1"/>
</dbReference>
<feature type="domain" description="K Homology" evidence="4">
    <location>
        <begin position="512"/>
        <end position="575"/>
    </location>
</feature>
<dbReference type="Gene3D" id="3.30.1370.10">
    <property type="entry name" value="K Homology domain, type 1"/>
    <property type="match status" value="3"/>
</dbReference>
<accession>A0AB34KKD0</accession>
<comment type="caution">
    <text evidence="5">The sequence shown here is derived from an EMBL/GenBank/DDBJ whole genome shotgun (WGS) entry which is preliminary data.</text>
</comment>
<dbReference type="PANTHER" id="PTHR10627">
    <property type="entry name" value="SCP160"/>
    <property type="match status" value="1"/>
</dbReference>
<dbReference type="EMBL" id="JAAQHG020000019">
    <property type="protein sequence ID" value="KAL1585522.1"/>
    <property type="molecule type" value="Genomic_DNA"/>
</dbReference>
<evidence type="ECO:0000259" key="4">
    <source>
        <dbReference type="SMART" id="SM00322"/>
    </source>
</evidence>
<dbReference type="InterPro" id="IPR004088">
    <property type="entry name" value="KH_dom_type_1"/>
</dbReference>
<dbReference type="InterPro" id="IPR056553">
    <property type="entry name" value="KH_Mug60-KHD4"/>
</dbReference>
<gene>
    <name evidence="5" type="ORF">WHR41_05641</name>
</gene>
<evidence type="ECO:0000256" key="3">
    <source>
        <dbReference type="SAM" id="MobiDB-lite"/>
    </source>
</evidence>
<feature type="compositionally biased region" description="Low complexity" evidence="3">
    <location>
        <begin position="52"/>
        <end position="61"/>
    </location>
</feature>
<feature type="compositionally biased region" description="Polar residues" evidence="3">
    <location>
        <begin position="901"/>
        <end position="919"/>
    </location>
</feature>
<evidence type="ECO:0000313" key="6">
    <source>
        <dbReference type="Proteomes" id="UP000803884"/>
    </source>
</evidence>
<dbReference type="Proteomes" id="UP000803884">
    <property type="component" value="Unassembled WGS sequence"/>
</dbReference>
<name>A0AB34KKD0_9PEZI</name>
<dbReference type="SMART" id="SM00322">
    <property type="entry name" value="KH"/>
    <property type="match status" value="4"/>
</dbReference>
<dbReference type="InterPro" id="IPR036612">
    <property type="entry name" value="KH_dom_type_1_sf"/>
</dbReference>
<feature type="region of interest" description="Disordered" evidence="3">
    <location>
        <begin position="901"/>
        <end position="995"/>
    </location>
</feature>
<feature type="domain" description="K Homology" evidence="4">
    <location>
        <begin position="286"/>
        <end position="369"/>
    </location>
</feature>
<keyword evidence="1" id="KW-0677">Repeat</keyword>
<dbReference type="InterPro" id="IPR004087">
    <property type="entry name" value="KH_dom"/>
</dbReference>
<feature type="region of interest" description="Disordered" evidence="3">
    <location>
        <begin position="1"/>
        <end position="61"/>
    </location>
</feature>
<sequence>MHKISNFTGQARHGWEKMTPSMGFGMSRPQPHQQDSMSVTPPPLKRPMPGTAMPGASMSPSPAMPGHLVNISFNVPFNSNLPGPDKEDVLYSSLGAFQKWTHPDGVVDDVPVHALPVHTRNVENLRSLCKQVSEGSGDRIHATVTSSKPKPVPGMQRGPLTALVTNVCISGDSEVVHKMRQRLLNETPITLQCATIDIDREIIFPKGQDAARADILNHMDEIADKTKADIFLLEAKARRKDSESASTNGAFETSMDNRLRIQVYGDMESCENAKTRLLIMIDQILQRQVDTIRLELSLHSLISGRHRRNIKMIESATGTAIYFPPMFPSVFGYTAPGSVPLRGRDEIIITGDTMDNILLAKKRLHDLVMTTKTFVKDVHVTTSKVDYILLERLDKIRKIIEANGSYVLLPPLGNTSGVLRVQATDILNVERTVREIMSLAGQFYSASWWVTTADPHQRQPTPSDIRAMLPDICINSGAEITFEKLNFHINGSDDSVKAAMSIINSLPFLQRAQCTLRVKVELANEHKEFVSGKKNGKINKIMSQSNVQIVFDGFNEYNFYIDVRGAQYEATKNGLDLVELEMPASISFHVPDQYHKRIIGIGGQHIQRIMKKYSVFVKFSNAMDRGGIGKDDDDIKVDNVICRTPARNADNLELVKQEIMDMVEKVDAEFVSEPVPVDRLYHRELITRMPEIESLEKKWNCKITFPGTEQASDIITISGPEYQVPQALDEFLGMVPETHELEFQTSEELSTFVRSQEFLFDTAQKLRDQYEVDVALGEPRSEMQGDKEVIVEKLMLSYTRNNAGGLKDAIDFLLLPFISRGLEATEVKGAIPRPKSDSFEDNMPFFESKLLQRAEAPLTTESPTRSTFAEDGQQRSFFDKLRKPGSMSSFSSFLDRRRNGSNSPGSLFKHASSNASKASLVSMESRDSGYRNPWNDSGIDLEHDAAPGAPGLAAPSTGHAHTASHSLSGNTWGSLGAPAPTSHSTSRPNTSSNSLSGAFETKFPFGANGNASTSSLSTPLIPGLGMVNGHGQHTTSVSSLAGDVTPKYDARSASSRPGSRGSAAAPSTSASAATTTSDANASSGYPAPIGPPR</sequence>
<evidence type="ECO:0000313" key="5">
    <source>
        <dbReference type="EMBL" id="KAL1585522.1"/>
    </source>
</evidence>
<feature type="compositionally biased region" description="Polar residues" evidence="3">
    <location>
        <begin position="963"/>
        <end position="973"/>
    </location>
</feature>
<feature type="compositionally biased region" description="Low complexity" evidence="3">
    <location>
        <begin position="946"/>
        <end position="955"/>
    </location>
</feature>
<dbReference type="RefSeq" id="XP_069228628.1">
    <property type="nucleotide sequence ID" value="XM_069374246.1"/>
</dbReference>
<feature type="compositionally biased region" description="Polar residues" evidence="3">
    <location>
        <begin position="981"/>
        <end position="995"/>
    </location>
</feature>